<dbReference type="Gene3D" id="3.30.420.10">
    <property type="entry name" value="Ribonuclease H-like superfamily/Ribonuclease H"/>
    <property type="match status" value="1"/>
</dbReference>
<dbReference type="Pfam" id="PF12836">
    <property type="entry name" value="HHH_3"/>
    <property type="match status" value="1"/>
</dbReference>
<keyword evidence="11" id="KW-1185">Reference proteome</keyword>
<gene>
    <name evidence="10" type="ORF">COCON_G00025420</name>
</gene>
<evidence type="ECO:0000256" key="3">
    <source>
        <dbReference type="ARBA" id="ARBA00017000"/>
    </source>
</evidence>
<evidence type="ECO:0000256" key="7">
    <source>
        <dbReference type="ARBA" id="ARBA00023163"/>
    </source>
</evidence>
<evidence type="ECO:0000256" key="5">
    <source>
        <dbReference type="ARBA" id="ARBA00023015"/>
    </source>
</evidence>
<dbReference type="InterPro" id="IPR039150">
    <property type="entry name" value="TEFM"/>
</dbReference>
<accession>A0A9Q1I4V0</accession>
<evidence type="ECO:0000256" key="1">
    <source>
        <dbReference type="ARBA" id="ARBA00004436"/>
    </source>
</evidence>
<comment type="caution">
    <text evidence="10">The sequence shown here is derived from an EMBL/GenBank/DDBJ whole genome shotgun (WGS) entry which is preliminary data.</text>
</comment>
<keyword evidence="4" id="KW-0809">Transit peptide</keyword>
<keyword evidence="8" id="KW-1135">Mitochondrion nucleoid</keyword>
<name>A0A9Q1I4V0_CONCO</name>
<evidence type="ECO:0000256" key="2">
    <source>
        <dbReference type="ARBA" id="ARBA00009086"/>
    </source>
</evidence>
<comment type="similarity">
    <text evidence="2">Belongs to the TEFM family.</text>
</comment>
<keyword evidence="5" id="KW-0805">Transcription regulation</keyword>
<evidence type="ECO:0000313" key="11">
    <source>
        <dbReference type="Proteomes" id="UP001152803"/>
    </source>
</evidence>
<dbReference type="EMBL" id="JAFJMO010000002">
    <property type="protein sequence ID" value="KAJ8283692.1"/>
    <property type="molecule type" value="Genomic_DNA"/>
</dbReference>
<proteinExistence type="inferred from homology"/>
<keyword evidence="6" id="KW-0496">Mitochondrion</keyword>
<evidence type="ECO:0000256" key="6">
    <source>
        <dbReference type="ARBA" id="ARBA00023128"/>
    </source>
</evidence>
<protein>
    <recommendedName>
        <fullName evidence="3">Transcription elongation factor, mitochondrial</fullName>
    </recommendedName>
</protein>
<dbReference type="GO" id="GO:0003676">
    <property type="term" value="F:nucleic acid binding"/>
    <property type="evidence" value="ECO:0007669"/>
    <property type="project" value="InterPro"/>
</dbReference>
<keyword evidence="7" id="KW-0804">Transcription</keyword>
<comment type="subcellular location">
    <subcellularLocation>
        <location evidence="1">Mitochondrion matrix</location>
        <location evidence="1">Mitochondrion nucleoid</location>
    </subcellularLocation>
</comment>
<organism evidence="10 11">
    <name type="scientific">Conger conger</name>
    <name type="common">Conger eel</name>
    <name type="synonym">Muraena conger</name>
    <dbReference type="NCBI Taxonomy" id="82655"/>
    <lineage>
        <taxon>Eukaryota</taxon>
        <taxon>Metazoa</taxon>
        <taxon>Chordata</taxon>
        <taxon>Craniata</taxon>
        <taxon>Vertebrata</taxon>
        <taxon>Euteleostomi</taxon>
        <taxon>Actinopterygii</taxon>
        <taxon>Neopterygii</taxon>
        <taxon>Teleostei</taxon>
        <taxon>Anguilliformes</taxon>
        <taxon>Congridae</taxon>
        <taxon>Conger</taxon>
    </lineage>
</organism>
<reference evidence="10" key="1">
    <citation type="journal article" date="2023" name="Science">
        <title>Genome structures resolve the early diversification of teleost fishes.</title>
        <authorList>
            <person name="Parey E."/>
            <person name="Louis A."/>
            <person name="Montfort J."/>
            <person name="Bouchez O."/>
            <person name="Roques C."/>
            <person name="Iampietro C."/>
            <person name="Lluch J."/>
            <person name="Castinel A."/>
            <person name="Donnadieu C."/>
            <person name="Desvignes T."/>
            <person name="Floi Bucao C."/>
            <person name="Jouanno E."/>
            <person name="Wen M."/>
            <person name="Mejri S."/>
            <person name="Dirks R."/>
            <person name="Jansen H."/>
            <person name="Henkel C."/>
            <person name="Chen W.J."/>
            <person name="Zahm M."/>
            <person name="Cabau C."/>
            <person name="Klopp C."/>
            <person name="Thompson A.W."/>
            <person name="Robinson-Rechavi M."/>
            <person name="Braasch I."/>
            <person name="Lecointre G."/>
            <person name="Bobe J."/>
            <person name="Postlethwait J.H."/>
            <person name="Berthelot C."/>
            <person name="Roest Crollius H."/>
            <person name="Guiguen Y."/>
        </authorList>
    </citation>
    <scope>NUCLEOTIDE SEQUENCE</scope>
    <source>
        <strain evidence="10">Concon-B</strain>
    </source>
</reference>
<evidence type="ECO:0000256" key="9">
    <source>
        <dbReference type="ARBA" id="ARBA00025262"/>
    </source>
</evidence>
<sequence length="368" mass="41899">MWIVKHLVSTVLRNAGHHGLFHRCLGSLPKLEHRYLHCTCCWRSRISIPDFDLLTSTISSEVCEDEGKSLDLNYSPEERTAILERLNTATVNDLAQVKLLRGRKCVNIVEYRTQNGPFKDLESITKVPLFKHKTALVVFHSILHPNEKRESRKPSIQGLMKSLKPAVDRKFLEEARSIVSIVSGMDKIAWAHMDRGLHVLDWKQQKCPNFAKEPFMASAYFDDISSVVSRIPEADIYLMEKSAVTLQNMSMYHVLVHLRTVEAMLFVLLGQRNKPGAAPNVLNMVRLAVGRHFGLMVGDARTSGDHLVRQMMTDSVWQKNPRVSFPPPLVVRYRSTLELQARKNGDELCDALLQAIAFYEKLSELKAE</sequence>
<dbReference type="SUPFAM" id="SSF47781">
    <property type="entry name" value="RuvA domain 2-like"/>
    <property type="match status" value="1"/>
</dbReference>
<evidence type="ECO:0000256" key="4">
    <source>
        <dbReference type="ARBA" id="ARBA00022946"/>
    </source>
</evidence>
<dbReference type="GO" id="GO:0006392">
    <property type="term" value="P:transcription elongation by mitochondrial RNA polymerase"/>
    <property type="evidence" value="ECO:0007669"/>
    <property type="project" value="InterPro"/>
</dbReference>
<dbReference type="AlphaFoldDB" id="A0A9Q1I4V0"/>
<comment type="function">
    <text evidence="9">Transcription elongation factor which increases mitochondrial RNA polymerase processivity. Regulates transcription of the mitochondrial genome, including genes important for the oxidative phosphorylation machinery.</text>
</comment>
<dbReference type="PANTHER" id="PTHR21053:SF2">
    <property type="entry name" value="TRANSCRIPTION ELONGATION FACTOR, MITOCHONDRIAL"/>
    <property type="match status" value="1"/>
</dbReference>
<dbReference type="InterPro" id="IPR010994">
    <property type="entry name" value="RuvA_2-like"/>
</dbReference>
<dbReference type="InterPro" id="IPR036397">
    <property type="entry name" value="RNaseH_sf"/>
</dbReference>
<evidence type="ECO:0000313" key="10">
    <source>
        <dbReference type="EMBL" id="KAJ8283692.1"/>
    </source>
</evidence>
<dbReference type="Proteomes" id="UP001152803">
    <property type="component" value="Unassembled WGS sequence"/>
</dbReference>
<evidence type="ECO:0000256" key="8">
    <source>
        <dbReference type="ARBA" id="ARBA00023271"/>
    </source>
</evidence>
<dbReference type="GO" id="GO:0042645">
    <property type="term" value="C:mitochondrial nucleoid"/>
    <property type="evidence" value="ECO:0007669"/>
    <property type="project" value="UniProtKB-SubCell"/>
</dbReference>
<dbReference type="GO" id="GO:0030337">
    <property type="term" value="F:DNA polymerase processivity factor activity"/>
    <property type="evidence" value="ECO:0007669"/>
    <property type="project" value="TreeGrafter"/>
</dbReference>
<dbReference type="PANTHER" id="PTHR21053">
    <property type="entry name" value="TRANSCRIPTION ELONGATION FACTOR, MITOCHONDRIAL"/>
    <property type="match status" value="1"/>
</dbReference>
<dbReference type="OrthoDB" id="5949570at2759"/>